<reference evidence="4 5" key="1">
    <citation type="submission" date="2024-08" db="EMBL/GenBank/DDBJ databases">
        <authorList>
            <person name="Cucini C."/>
            <person name="Frati F."/>
        </authorList>
    </citation>
    <scope>NUCLEOTIDE SEQUENCE [LARGE SCALE GENOMIC DNA]</scope>
</reference>
<dbReference type="InterPro" id="IPR036259">
    <property type="entry name" value="MFS_trans_sf"/>
</dbReference>
<organism evidence="4 5">
    <name type="scientific">Orchesella dallaii</name>
    <dbReference type="NCBI Taxonomy" id="48710"/>
    <lineage>
        <taxon>Eukaryota</taxon>
        <taxon>Metazoa</taxon>
        <taxon>Ecdysozoa</taxon>
        <taxon>Arthropoda</taxon>
        <taxon>Hexapoda</taxon>
        <taxon>Collembola</taxon>
        <taxon>Entomobryomorpha</taxon>
        <taxon>Entomobryoidea</taxon>
        <taxon>Orchesellidae</taxon>
        <taxon>Orchesellinae</taxon>
        <taxon>Orchesella</taxon>
    </lineage>
</organism>
<dbReference type="SUPFAM" id="SSF103473">
    <property type="entry name" value="MFS general substrate transporter"/>
    <property type="match status" value="1"/>
</dbReference>
<dbReference type="InterPro" id="IPR002666">
    <property type="entry name" value="Folate_carrier"/>
</dbReference>
<evidence type="ECO:0000256" key="2">
    <source>
        <dbReference type="PIRNR" id="PIRNR028739"/>
    </source>
</evidence>
<comment type="subcellular location">
    <subcellularLocation>
        <location evidence="2">Membrane</location>
        <topology evidence="2">Multi-pass membrane protein</topology>
    </subcellularLocation>
</comment>
<dbReference type="Gene3D" id="1.20.1250.20">
    <property type="entry name" value="MFS general substrate transporter like domains"/>
    <property type="match status" value="1"/>
</dbReference>
<keyword evidence="3" id="KW-1133">Transmembrane helix</keyword>
<evidence type="ECO:0000313" key="4">
    <source>
        <dbReference type="EMBL" id="CAL8071031.1"/>
    </source>
</evidence>
<gene>
    <name evidence="4" type="ORF">ODALV1_LOCUS1531</name>
</gene>
<feature type="transmembrane region" description="Helical" evidence="3">
    <location>
        <begin position="375"/>
        <end position="397"/>
    </location>
</feature>
<evidence type="ECO:0000256" key="3">
    <source>
        <dbReference type="SAM" id="Phobius"/>
    </source>
</evidence>
<keyword evidence="2" id="KW-0813">Transport</keyword>
<comment type="caution">
    <text evidence="4">The sequence shown here is derived from an EMBL/GenBank/DDBJ whole genome shotgun (WGS) entry which is preliminary data.</text>
</comment>
<feature type="transmembrane region" description="Helical" evidence="3">
    <location>
        <begin position="139"/>
        <end position="157"/>
    </location>
</feature>
<evidence type="ECO:0008006" key="6">
    <source>
        <dbReference type="Google" id="ProtNLM"/>
    </source>
</evidence>
<dbReference type="PIRSF" id="PIRSF028739">
    <property type="entry name" value="Folate_carrier"/>
    <property type="match status" value="1"/>
</dbReference>
<keyword evidence="3" id="KW-0812">Transmembrane</keyword>
<feature type="transmembrane region" description="Helical" evidence="3">
    <location>
        <begin position="46"/>
        <end position="65"/>
    </location>
</feature>
<evidence type="ECO:0000313" key="5">
    <source>
        <dbReference type="Proteomes" id="UP001642540"/>
    </source>
</evidence>
<proteinExistence type="inferred from homology"/>
<feature type="transmembrane region" description="Helical" evidence="3">
    <location>
        <begin position="72"/>
        <end position="91"/>
    </location>
</feature>
<feature type="transmembrane region" description="Helical" evidence="3">
    <location>
        <begin position="318"/>
        <end position="336"/>
    </location>
</feature>
<keyword evidence="2 3" id="KW-0472">Membrane</keyword>
<feature type="transmembrane region" description="Helical" evidence="3">
    <location>
        <begin position="97"/>
        <end position="119"/>
    </location>
</feature>
<dbReference type="EMBL" id="CAXLJM020000004">
    <property type="protein sequence ID" value="CAL8071031.1"/>
    <property type="molecule type" value="Genomic_DNA"/>
</dbReference>
<feature type="transmembrane region" description="Helical" evidence="3">
    <location>
        <begin position="342"/>
        <end position="363"/>
    </location>
</feature>
<evidence type="ECO:0000256" key="1">
    <source>
        <dbReference type="ARBA" id="ARBA00005773"/>
    </source>
</evidence>
<dbReference type="Pfam" id="PF01770">
    <property type="entry name" value="Folate_carrier"/>
    <property type="match status" value="1"/>
</dbReference>
<dbReference type="PANTHER" id="PTHR10686">
    <property type="entry name" value="FOLATE TRANSPORTER"/>
    <property type="match status" value="1"/>
</dbReference>
<name>A0ABP1PM44_9HEXA</name>
<feature type="transmembrane region" description="Helical" evidence="3">
    <location>
        <begin position="163"/>
        <end position="181"/>
    </location>
</feature>
<feature type="transmembrane region" description="Helical" evidence="3">
    <location>
        <begin position="409"/>
        <end position="430"/>
    </location>
</feature>
<comment type="similarity">
    <text evidence="1 2">Belongs to the reduced folate carrier (RFC) transporter (TC 2.A.48) family.</text>
</comment>
<dbReference type="PANTHER" id="PTHR10686:SF18">
    <property type="entry name" value="IP11787P-RELATED"/>
    <property type="match status" value="1"/>
</dbReference>
<keyword evidence="5" id="KW-1185">Reference proteome</keyword>
<dbReference type="Proteomes" id="UP001642540">
    <property type="component" value="Unassembled WGS sequence"/>
</dbReference>
<sequence>MESWISISLILCTFGFLKELRPSEPFVTEYIIEYKNITVEEVIHVAFPVSTYASLASLAIIFLVTDLLRYKPVVILEGLCHVLTWGILILAKDIVAVIVVEIFYGIACSAEVAYSTYIYAQVNRDYYKKVTSHTSSARLAGKFFGGLVAQVLVTLNLMNYHELNYVTLACVAVGAVCTLFLPRVHENRQFYLKSGPTLLPSIKNTEKSASENVTDNDVIQPGRKISIKSSLAALVIDFKTAYGDAYVLKWSVWWAIASAGQYQVINYIQALWEQIREDGGNEDALYNGAVKAVHTLMSAFLSFGIGYVSISWEKWGECTLTFISVVQGVMLLWMSQTNSLTLAYLSYIIFRTIHPVMITVASAEVAQRIRKDSYALIFGANTLIALGLQTVLTFAVADFQGLALDERTQYIVYGVCFILLGLLIGVTSVFGRRKRHKPVSSNGITQEDA</sequence>
<dbReference type="NCBIfam" id="TIGR00806">
    <property type="entry name" value="rfc"/>
    <property type="match status" value="1"/>
</dbReference>
<accession>A0ABP1PM44</accession>
<protein>
    <recommendedName>
        <fullName evidence="6">Thiamine transporter 2</fullName>
    </recommendedName>
</protein>